<gene>
    <name evidence="8" type="ORF">THASP1DRAFT_29230</name>
</gene>
<name>A0A4P9XU66_9FUNG</name>
<sequence length="383" mass="42938">MNASVVSADLPTLRRMVNRLTPDELLSTLLAWSDLGLLPGPLAELLDSEENLEETVYGPKRRFVNLVLLAYKGIGFTPLQIAHLDIKHASRAEGTRNWQTLRLVRENDVMGQIRHDEAKIEKSISACVAAYYEHHCYAAHFGNTIWVRLAIYEGIRKNDVPATASTIFLVYILHSNYLLYTKYKPEYEAVIMEALQRTFKAKGIEPHSLAGKGHAPLIELLTQKDAQGPYSKYRLGQVDINPLIHPSKKRMEGELSRLWLCYVQPKEPIVPEDAMVIDERENAVDEQFGRNSLPALPYVDYAASFPLYHRDMRESETTPLSIRVRIEGPNVIDGLRSLLAAGLAVPPLPNFLAELHSTAINSFRDGDLSAPQPGAETPVPPQE</sequence>
<reference evidence="9" key="1">
    <citation type="journal article" date="2018" name="Nat. Microbiol.">
        <title>Leveraging single-cell genomics to expand the fungal tree of life.</title>
        <authorList>
            <person name="Ahrendt S.R."/>
            <person name="Quandt C.A."/>
            <person name="Ciobanu D."/>
            <person name="Clum A."/>
            <person name="Salamov A."/>
            <person name="Andreopoulos B."/>
            <person name="Cheng J.F."/>
            <person name="Woyke T."/>
            <person name="Pelin A."/>
            <person name="Henrissat B."/>
            <person name="Reynolds N.K."/>
            <person name="Benny G.L."/>
            <person name="Smith M.E."/>
            <person name="James T.Y."/>
            <person name="Grigoriev I.V."/>
        </authorList>
    </citation>
    <scope>NUCLEOTIDE SEQUENCE [LARGE SCALE GENOMIC DNA]</scope>
    <source>
        <strain evidence="9">RSA 1356</strain>
    </source>
</reference>
<evidence type="ECO:0000256" key="5">
    <source>
        <dbReference type="ARBA" id="ARBA00023242"/>
    </source>
</evidence>
<dbReference type="PANTHER" id="PTHR46790:SF1">
    <property type="entry name" value="CENTROMERE PROTEIN N"/>
    <property type="match status" value="1"/>
</dbReference>
<dbReference type="InterPro" id="IPR052011">
    <property type="entry name" value="CENP-NAC/CAD_complex"/>
</dbReference>
<evidence type="ECO:0000256" key="4">
    <source>
        <dbReference type="ARBA" id="ARBA00022454"/>
    </source>
</evidence>
<evidence type="ECO:0000256" key="1">
    <source>
        <dbReference type="ARBA" id="ARBA00004123"/>
    </source>
</evidence>
<organism evidence="8 9">
    <name type="scientific">Thamnocephalis sphaerospora</name>
    <dbReference type="NCBI Taxonomy" id="78915"/>
    <lineage>
        <taxon>Eukaryota</taxon>
        <taxon>Fungi</taxon>
        <taxon>Fungi incertae sedis</taxon>
        <taxon>Zoopagomycota</taxon>
        <taxon>Zoopagomycotina</taxon>
        <taxon>Zoopagomycetes</taxon>
        <taxon>Zoopagales</taxon>
        <taxon>Sigmoideomycetaceae</taxon>
        <taxon>Thamnocephalis</taxon>
    </lineage>
</organism>
<dbReference type="EMBL" id="KZ992553">
    <property type="protein sequence ID" value="RKP08980.1"/>
    <property type="molecule type" value="Genomic_DNA"/>
</dbReference>
<evidence type="ECO:0000256" key="2">
    <source>
        <dbReference type="ARBA" id="ARBA00004584"/>
    </source>
</evidence>
<dbReference type="GO" id="GO:0007059">
    <property type="term" value="P:chromosome segregation"/>
    <property type="evidence" value="ECO:0007669"/>
    <property type="project" value="InterPro"/>
</dbReference>
<dbReference type="AlphaFoldDB" id="A0A4P9XU66"/>
<evidence type="ECO:0000313" key="8">
    <source>
        <dbReference type="EMBL" id="RKP08980.1"/>
    </source>
</evidence>
<dbReference type="GO" id="GO:0005654">
    <property type="term" value="C:nucleoplasm"/>
    <property type="evidence" value="ECO:0007669"/>
    <property type="project" value="TreeGrafter"/>
</dbReference>
<proteinExistence type="inferred from homology"/>
<evidence type="ECO:0000313" key="9">
    <source>
        <dbReference type="Proteomes" id="UP000271241"/>
    </source>
</evidence>
<dbReference type="PANTHER" id="PTHR46790">
    <property type="entry name" value="CENTROMERE PROTEIN N"/>
    <property type="match status" value="1"/>
</dbReference>
<feature type="region of interest" description="Disordered" evidence="7">
    <location>
        <begin position="363"/>
        <end position="383"/>
    </location>
</feature>
<keyword evidence="6" id="KW-0137">Centromere</keyword>
<dbReference type="GO" id="GO:0000775">
    <property type="term" value="C:chromosome, centromeric region"/>
    <property type="evidence" value="ECO:0007669"/>
    <property type="project" value="UniProtKB-SubCell"/>
</dbReference>
<dbReference type="STRING" id="78915.A0A4P9XU66"/>
<keyword evidence="5" id="KW-0539">Nucleus</keyword>
<dbReference type="InterPro" id="IPR007902">
    <property type="entry name" value="Chl4/mis15/CENP-N"/>
</dbReference>
<dbReference type="OrthoDB" id="6585699at2759"/>
<accession>A0A4P9XU66</accession>
<evidence type="ECO:0000256" key="3">
    <source>
        <dbReference type="ARBA" id="ARBA00005566"/>
    </source>
</evidence>
<evidence type="ECO:0000256" key="6">
    <source>
        <dbReference type="ARBA" id="ARBA00023328"/>
    </source>
</evidence>
<dbReference type="GO" id="GO:0034080">
    <property type="term" value="P:CENP-A containing chromatin assembly"/>
    <property type="evidence" value="ECO:0007669"/>
    <property type="project" value="InterPro"/>
</dbReference>
<dbReference type="Pfam" id="PF05238">
    <property type="entry name" value="CENP-N"/>
    <property type="match status" value="1"/>
</dbReference>
<dbReference type="Proteomes" id="UP000271241">
    <property type="component" value="Unassembled WGS sequence"/>
</dbReference>
<comment type="subcellular location">
    <subcellularLocation>
        <location evidence="2">Chromosome</location>
        <location evidence="2">Centromere</location>
    </subcellularLocation>
    <subcellularLocation>
        <location evidence="1">Nucleus</location>
    </subcellularLocation>
</comment>
<evidence type="ECO:0000256" key="7">
    <source>
        <dbReference type="SAM" id="MobiDB-lite"/>
    </source>
</evidence>
<comment type="similarity">
    <text evidence="3">Belongs to the CENP-N/CHL4 family.</text>
</comment>
<keyword evidence="4" id="KW-0158">Chromosome</keyword>
<protein>
    <submittedName>
        <fullName evidence="8">Centromere protein Chl4/mis15/CENP-N</fullName>
    </submittedName>
</protein>
<keyword evidence="9" id="KW-1185">Reference proteome</keyword>